<dbReference type="GO" id="GO:0000428">
    <property type="term" value="C:DNA-directed RNA polymerase complex"/>
    <property type="evidence" value="ECO:0007669"/>
    <property type="project" value="UniProtKB-KW"/>
</dbReference>
<evidence type="ECO:0000313" key="12">
    <source>
        <dbReference type="Proteomes" id="UP000287605"/>
    </source>
</evidence>
<evidence type="ECO:0000256" key="1">
    <source>
        <dbReference type="ARBA" id="ARBA00008798"/>
    </source>
</evidence>
<dbReference type="PROSITE" id="PS50044">
    <property type="entry name" value="SIGMA54_3"/>
    <property type="match status" value="1"/>
</dbReference>
<dbReference type="EMBL" id="NGKA01000001">
    <property type="protein sequence ID" value="RSU15737.1"/>
    <property type="molecule type" value="Genomic_DNA"/>
</dbReference>
<comment type="similarity">
    <text evidence="1">Belongs to the sigma-54 factor family.</text>
</comment>
<dbReference type="PANTHER" id="PTHR32248">
    <property type="entry name" value="RNA POLYMERASE SIGMA-54 FACTOR"/>
    <property type="match status" value="1"/>
</dbReference>
<keyword evidence="5" id="KW-0805">Transcription regulation</keyword>
<keyword evidence="8" id="KW-0804">Transcription</keyword>
<dbReference type="InterPro" id="IPR038709">
    <property type="entry name" value="RpoN_core-bd_sf"/>
</dbReference>
<accession>A0A430B620</accession>
<dbReference type="InterPro" id="IPR000394">
    <property type="entry name" value="RNA_pol_sigma_54"/>
</dbReference>
<sequence length="443" mass="51385">MRFGQQLSQQQKQVQKLAMTQELQQSIQILQFNTDELVSYLKDKTLENPLLDIKVTGAQADVTHYSRKPKKTSDDEESNFFAQIPDTQISLFEYLIDQIHLNYRDTYLRQLIIFLVEFIDVNGYLSIDLEDAAAKTGADFIQMLDALTLLQQLDPAGVGARNLQECLMLQTERDERAPELAYIVLEECFEPFADRKWKKIADKYEISLSEVQAIYDYVQTLSPNPGAGYGESFEQHIYPDIIVKRQHDELEVLSTRRGQPTIRFQEEYFNRMSQTDDPEVKKYLKEKKGEFNWLQKSVQQRGNTILRIGIEIVKRQREFFFDTSRPLKPMKLKELAETLDVHESTVSRAVNGKYLETDFGVFELRSFFTNAVNPDEGEDSMSASDVQQKIKKIIANENKNKPLSDQKILDLLKEEGIEISRRTVAKYRDVLGIPSSSNRKRYD</sequence>
<dbReference type="InterPro" id="IPR007046">
    <property type="entry name" value="RNA_pol_sigma_54_core-bd"/>
</dbReference>
<dbReference type="Pfam" id="PF04552">
    <property type="entry name" value="Sigma54_DBD"/>
    <property type="match status" value="1"/>
</dbReference>
<dbReference type="Gene3D" id="1.10.10.1330">
    <property type="entry name" value="RNA polymerase sigma-54 factor, core-binding domain"/>
    <property type="match status" value="1"/>
</dbReference>
<dbReference type="PRINTS" id="PR00045">
    <property type="entry name" value="SIGMA54FCT"/>
</dbReference>
<dbReference type="Pfam" id="PF00309">
    <property type="entry name" value="Sigma54_AID"/>
    <property type="match status" value="1"/>
</dbReference>
<dbReference type="PROSITE" id="PS00718">
    <property type="entry name" value="SIGMA54_2"/>
    <property type="match status" value="1"/>
</dbReference>
<name>A0A430B620_9ENTE</name>
<dbReference type="OrthoDB" id="9814402at2"/>
<dbReference type="InterPro" id="IPR007634">
    <property type="entry name" value="RNA_pol_sigma_54_DNA-bd"/>
</dbReference>
<dbReference type="RefSeq" id="WP_126806457.1">
    <property type="nucleotide sequence ID" value="NZ_NGKA01000001.1"/>
</dbReference>
<dbReference type="Proteomes" id="UP000287605">
    <property type="component" value="Unassembled WGS sequence"/>
</dbReference>
<evidence type="ECO:0000259" key="9">
    <source>
        <dbReference type="Pfam" id="PF04552"/>
    </source>
</evidence>
<feature type="domain" description="RNA polymerase sigma factor 54 core-binding" evidence="10">
    <location>
        <begin position="83"/>
        <end position="268"/>
    </location>
</feature>
<evidence type="ECO:0000256" key="4">
    <source>
        <dbReference type="ARBA" id="ARBA00022695"/>
    </source>
</evidence>
<dbReference type="PROSITE" id="PS00717">
    <property type="entry name" value="SIGMA54_1"/>
    <property type="match status" value="1"/>
</dbReference>
<reference evidence="11 12" key="1">
    <citation type="submission" date="2017-05" db="EMBL/GenBank/DDBJ databases">
        <title>Vagococcus spp. assemblies.</title>
        <authorList>
            <person name="Gulvik C.A."/>
        </authorList>
    </citation>
    <scope>NUCLEOTIDE SEQUENCE [LARGE SCALE GENOMIC DNA]</scope>
    <source>
        <strain evidence="11 12">CCUG 51432</strain>
    </source>
</reference>
<feature type="domain" description="RNA polymerase sigma factor 54 DNA-binding" evidence="9">
    <location>
        <begin position="282"/>
        <end position="441"/>
    </location>
</feature>
<comment type="caution">
    <text evidence="11">The sequence shown here is derived from an EMBL/GenBank/DDBJ whole genome shotgun (WGS) entry which is preliminary data.</text>
</comment>
<dbReference type="GO" id="GO:0016779">
    <property type="term" value="F:nucleotidyltransferase activity"/>
    <property type="evidence" value="ECO:0007669"/>
    <property type="project" value="UniProtKB-KW"/>
</dbReference>
<keyword evidence="6" id="KW-0731">Sigma factor</keyword>
<dbReference type="PANTHER" id="PTHR32248:SF4">
    <property type="entry name" value="RNA POLYMERASE SIGMA-54 FACTOR"/>
    <property type="match status" value="1"/>
</dbReference>
<dbReference type="GO" id="GO:0016987">
    <property type="term" value="F:sigma factor activity"/>
    <property type="evidence" value="ECO:0007669"/>
    <property type="project" value="UniProtKB-KW"/>
</dbReference>
<organism evidence="11 12">
    <name type="scientific">Vagococcus elongatus</name>
    <dbReference type="NCBI Taxonomy" id="180344"/>
    <lineage>
        <taxon>Bacteria</taxon>
        <taxon>Bacillati</taxon>
        <taxon>Bacillota</taxon>
        <taxon>Bacilli</taxon>
        <taxon>Lactobacillales</taxon>
        <taxon>Enterococcaceae</taxon>
        <taxon>Vagococcus</taxon>
    </lineage>
</organism>
<evidence type="ECO:0000256" key="2">
    <source>
        <dbReference type="ARBA" id="ARBA00022478"/>
    </source>
</evidence>
<keyword evidence="12" id="KW-1185">Reference proteome</keyword>
<dbReference type="GO" id="GO:0006352">
    <property type="term" value="P:DNA-templated transcription initiation"/>
    <property type="evidence" value="ECO:0007669"/>
    <property type="project" value="InterPro"/>
</dbReference>
<evidence type="ECO:0000256" key="8">
    <source>
        <dbReference type="ARBA" id="ARBA00023163"/>
    </source>
</evidence>
<gene>
    <name evidence="11" type="ORF">CBF29_01300</name>
</gene>
<proteinExistence type="inferred from homology"/>
<evidence type="ECO:0000256" key="7">
    <source>
        <dbReference type="ARBA" id="ARBA00023125"/>
    </source>
</evidence>
<keyword evidence="3" id="KW-0808">Transferase</keyword>
<evidence type="ECO:0000256" key="6">
    <source>
        <dbReference type="ARBA" id="ARBA00023082"/>
    </source>
</evidence>
<dbReference type="Gene3D" id="1.10.10.60">
    <property type="entry name" value="Homeodomain-like"/>
    <property type="match status" value="1"/>
</dbReference>
<protein>
    <submittedName>
        <fullName evidence="11">RNA polymerase factor sigma-54</fullName>
    </submittedName>
</protein>
<dbReference type="GO" id="GO:0001216">
    <property type="term" value="F:DNA-binding transcription activator activity"/>
    <property type="evidence" value="ECO:0007669"/>
    <property type="project" value="InterPro"/>
</dbReference>
<dbReference type="Pfam" id="PF04963">
    <property type="entry name" value="Sigma54_CBD"/>
    <property type="match status" value="1"/>
</dbReference>
<dbReference type="PIRSF" id="PIRSF000774">
    <property type="entry name" value="RpoN"/>
    <property type="match status" value="1"/>
</dbReference>
<evidence type="ECO:0000256" key="3">
    <source>
        <dbReference type="ARBA" id="ARBA00022679"/>
    </source>
</evidence>
<dbReference type="NCBIfam" id="TIGR02395">
    <property type="entry name" value="rpoN_sigma"/>
    <property type="match status" value="1"/>
</dbReference>
<evidence type="ECO:0000259" key="10">
    <source>
        <dbReference type="Pfam" id="PF04963"/>
    </source>
</evidence>
<evidence type="ECO:0000256" key="5">
    <source>
        <dbReference type="ARBA" id="ARBA00023015"/>
    </source>
</evidence>
<dbReference type="AlphaFoldDB" id="A0A430B620"/>
<keyword evidence="7" id="KW-0238">DNA-binding</keyword>
<keyword evidence="2" id="KW-0240">DNA-directed RNA polymerase</keyword>
<keyword evidence="4" id="KW-0548">Nucleotidyltransferase</keyword>
<evidence type="ECO:0000313" key="11">
    <source>
        <dbReference type="EMBL" id="RSU15737.1"/>
    </source>
</evidence>
<dbReference type="GO" id="GO:0003677">
    <property type="term" value="F:DNA binding"/>
    <property type="evidence" value="ECO:0007669"/>
    <property type="project" value="UniProtKB-KW"/>
</dbReference>